<comment type="caution">
    <text evidence="2">The sequence shown here is derived from an EMBL/GenBank/DDBJ whole genome shotgun (WGS) entry which is preliminary data.</text>
</comment>
<reference evidence="2 3" key="1">
    <citation type="submission" date="2023-11" db="EMBL/GenBank/DDBJ databases">
        <title>First isolation, identification, and characterization of non-pathogenic Epilithonimonas ginsengisoli isolated from diseased farmed rainbow trout (Oncorhynchus mykiss) in Chile.</title>
        <authorList>
            <person name="Miranda C.D."/>
            <person name="Irgang R."/>
            <person name="Concha C."/>
            <person name="Rojas R."/>
            <person name="Avendano R."/>
        </authorList>
    </citation>
    <scope>NUCLEOTIDE SEQUENCE [LARGE SCALE GENOMIC DNA]</scope>
    <source>
        <strain evidence="2 3">FP99</strain>
    </source>
</reference>
<proteinExistence type="predicted"/>
<sequence>MKQNITFFLLFTLISISLNAQDEKKIIAIAPFIGGYEKPILNSIEEVVTSAFAKTKRFTIVGRSQMEAIKNERELQKTEDFIDSKYIAQTKNLGAQFLISGNVKSVSTSTDESRDTQGRITYSYNSLISLDLKILDLETGQVVASGDITSKANKGLFDMKSLGKSLTGSAPSNQREAYAESLKRIEKEIDDFVSKNFAASFLIVEIQDASSNAAKTLLISGGSSFGLEKGDRLGVVELIDVEVGGKKIIRKKEIGEIKISKVEDENFSICDVKTGGTDIFSKFNAKAKLLITTKQ</sequence>
<dbReference type="InterPro" id="IPR005534">
    <property type="entry name" value="Curli_assmbl/transp-comp_CsgG"/>
</dbReference>
<gene>
    <name evidence="2" type="ORF">NG800_001755</name>
</gene>
<keyword evidence="3" id="KW-1185">Reference proteome</keyword>
<keyword evidence="1" id="KW-0732">Signal</keyword>
<dbReference type="Gene3D" id="3.40.50.10610">
    <property type="entry name" value="ABC-type transport auxiliary lipoprotein component"/>
    <property type="match status" value="1"/>
</dbReference>
<dbReference type="Proteomes" id="UP001204439">
    <property type="component" value="Unassembled WGS sequence"/>
</dbReference>
<feature type="chain" id="PRO_5047455375" evidence="1">
    <location>
        <begin position="21"/>
        <end position="295"/>
    </location>
</feature>
<accession>A0ABU4JD72</accession>
<feature type="signal peptide" evidence="1">
    <location>
        <begin position="1"/>
        <end position="20"/>
    </location>
</feature>
<organism evidence="2 3">
    <name type="scientific">Epilithonimonas ginsengisoli</name>
    <dbReference type="NCBI Taxonomy" id="1245592"/>
    <lineage>
        <taxon>Bacteria</taxon>
        <taxon>Pseudomonadati</taxon>
        <taxon>Bacteroidota</taxon>
        <taxon>Flavobacteriia</taxon>
        <taxon>Flavobacteriales</taxon>
        <taxon>Weeksellaceae</taxon>
        <taxon>Chryseobacterium group</taxon>
        <taxon>Epilithonimonas</taxon>
    </lineage>
</organism>
<dbReference type="Pfam" id="PF03783">
    <property type="entry name" value="CsgG"/>
    <property type="match status" value="1"/>
</dbReference>
<evidence type="ECO:0000313" key="3">
    <source>
        <dbReference type="Proteomes" id="UP001204439"/>
    </source>
</evidence>
<protein>
    <submittedName>
        <fullName evidence="2">CsgG/HfaB family protein</fullName>
    </submittedName>
</protein>
<dbReference type="EMBL" id="JAMXLT020000002">
    <property type="protein sequence ID" value="MDW8547615.1"/>
    <property type="molecule type" value="Genomic_DNA"/>
</dbReference>
<evidence type="ECO:0000313" key="2">
    <source>
        <dbReference type="EMBL" id="MDW8547615.1"/>
    </source>
</evidence>
<dbReference type="RefSeq" id="WP_063968897.1">
    <property type="nucleotide sequence ID" value="NZ_JAMXLT020000002.1"/>
</dbReference>
<evidence type="ECO:0000256" key="1">
    <source>
        <dbReference type="SAM" id="SignalP"/>
    </source>
</evidence>
<name>A0ABU4JD72_9FLAO</name>